<gene>
    <name evidence="6" type="primary">msuE</name>
    <name evidence="6" type="ORF">RJN63_00960</name>
</gene>
<dbReference type="InterPro" id="IPR029039">
    <property type="entry name" value="Flavoprotein-like_sf"/>
</dbReference>
<reference evidence="6" key="1">
    <citation type="submission" date="2023-02" db="EMBL/GenBank/DDBJ databases">
        <title>Description of Herbaspirillum huttiense subsp. nephrolepsisexaltata and Herbaspirillum huttiense subsp. lycopersicon.</title>
        <authorList>
            <person name="Poudel M."/>
            <person name="Sharma A."/>
            <person name="Goss E."/>
            <person name="Tapia J.H."/>
            <person name="Harmon C.M."/>
            <person name="Jones J.B."/>
        </authorList>
    </citation>
    <scope>NUCLEOTIDE SEQUENCE</scope>
    <source>
        <strain evidence="6">NC40101</strain>
    </source>
</reference>
<sequence>MSRPLQVVIVAGSGRRPSRTLGLLNAIAAQLGQHIAIQTEVVALSDLSGQLLSATELAQLPDPVRQKIAAIEKADVLLAGSPVYRGSYSGLFKHLFDLVPQESLFGKPVLLAATGGSDRHALAIDHQLRPLFAFFQALTLPLGVYANAQEFDNETIISAALQERIALTVQRALPVLQGLAASAAPSLAAR</sequence>
<dbReference type="AlphaFoldDB" id="A0AAE4G406"/>
<keyword evidence="2" id="KW-0285">Flavoprotein</keyword>
<evidence type="ECO:0000256" key="1">
    <source>
        <dbReference type="ARBA" id="ARBA00005990"/>
    </source>
</evidence>
<dbReference type="EMBL" id="JAVRAA010000001">
    <property type="protein sequence ID" value="MDT0335380.1"/>
    <property type="molecule type" value="Genomic_DNA"/>
</dbReference>
<feature type="domain" description="NADPH-dependent FMN reductase-like" evidence="5">
    <location>
        <begin position="6"/>
        <end position="149"/>
    </location>
</feature>
<comment type="caution">
    <text evidence="6">The sequence shown here is derived from an EMBL/GenBank/DDBJ whole genome shotgun (WGS) entry which is preliminary data.</text>
</comment>
<evidence type="ECO:0000256" key="2">
    <source>
        <dbReference type="ARBA" id="ARBA00022630"/>
    </source>
</evidence>
<dbReference type="SUPFAM" id="SSF52218">
    <property type="entry name" value="Flavoproteins"/>
    <property type="match status" value="1"/>
</dbReference>
<keyword evidence="3" id="KW-0288">FMN</keyword>
<evidence type="ECO:0000256" key="4">
    <source>
        <dbReference type="ARBA" id="ARBA00023002"/>
    </source>
</evidence>
<dbReference type="Gene3D" id="3.40.50.360">
    <property type="match status" value="1"/>
</dbReference>
<protein>
    <submittedName>
        <fullName evidence="6">FMN reductase</fullName>
    </submittedName>
</protein>
<dbReference type="InterPro" id="IPR005025">
    <property type="entry name" value="FMN_Rdtase-like_dom"/>
</dbReference>
<organism evidence="6">
    <name type="scientific">Herbaspirillum huttiense subsp. nephrolepidis</name>
    <dbReference type="NCBI Taxonomy" id="3075126"/>
    <lineage>
        <taxon>Bacteria</taxon>
        <taxon>Pseudomonadati</taxon>
        <taxon>Pseudomonadota</taxon>
        <taxon>Betaproteobacteria</taxon>
        <taxon>Burkholderiales</taxon>
        <taxon>Oxalobacteraceae</taxon>
        <taxon>Herbaspirillum</taxon>
    </lineage>
</organism>
<name>A0AAE4G406_9BURK</name>
<dbReference type="PANTHER" id="PTHR43408">
    <property type="entry name" value="FMN REDUCTASE (NADPH)"/>
    <property type="match status" value="1"/>
</dbReference>
<evidence type="ECO:0000256" key="3">
    <source>
        <dbReference type="ARBA" id="ARBA00022643"/>
    </source>
</evidence>
<dbReference type="PANTHER" id="PTHR43408:SF2">
    <property type="entry name" value="FMN REDUCTASE (NADPH)"/>
    <property type="match status" value="1"/>
</dbReference>
<accession>A0AAE4G406</accession>
<proteinExistence type="inferred from homology"/>
<evidence type="ECO:0000313" key="6">
    <source>
        <dbReference type="EMBL" id="MDT0335380.1"/>
    </source>
</evidence>
<evidence type="ECO:0000259" key="5">
    <source>
        <dbReference type="Pfam" id="PF03358"/>
    </source>
</evidence>
<dbReference type="Pfam" id="PF03358">
    <property type="entry name" value="FMN_red"/>
    <property type="match status" value="1"/>
</dbReference>
<keyword evidence="4" id="KW-0560">Oxidoreductase</keyword>
<dbReference type="RefSeq" id="WP_259434193.1">
    <property type="nucleotide sequence ID" value="NZ_JAVLSM010000026.1"/>
</dbReference>
<dbReference type="InterPro" id="IPR051814">
    <property type="entry name" value="NAD(P)H-dep_FMN_reductase"/>
</dbReference>
<dbReference type="InterPro" id="IPR019912">
    <property type="entry name" value="FMN_Rdtase_MsuE-like"/>
</dbReference>
<dbReference type="NCBIfam" id="TIGR03566">
    <property type="entry name" value="FMN_reduc_MsuE"/>
    <property type="match status" value="1"/>
</dbReference>
<comment type="similarity">
    <text evidence="1">Belongs to the SsuE family.</text>
</comment>
<dbReference type="GO" id="GO:0016491">
    <property type="term" value="F:oxidoreductase activity"/>
    <property type="evidence" value="ECO:0007669"/>
    <property type="project" value="UniProtKB-KW"/>
</dbReference>